<dbReference type="PANTHER" id="PTHR30509:SF9">
    <property type="entry name" value="MULTIDRUG RESISTANCE PROTEIN MDTO"/>
    <property type="match status" value="1"/>
</dbReference>
<dbReference type="Proteomes" id="UP000183529">
    <property type="component" value="Unassembled WGS sequence"/>
</dbReference>
<proteinExistence type="predicted"/>
<evidence type="ECO:0000256" key="6">
    <source>
        <dbReference type="ARBA" id="ARBA00023136"/>
    </source>
</evidence>
<feature type="transmembrane region" description="Helical" evidence="7">
    <location>
        <begin position="445"/>
        <end position="468"/>
    </location>
</feature>
<dbReference type="GO" id="GO:0005886">
    <property type="term" value="C:plasma membrane"/>
    <property type="evidence" value="ECO:0007669"/>
    <property type="project" value="UniProtKB-SubCell"/>
</dbReference>
<feature type="transmembrane region" description="Helical" evidence="7">
    <location>
        <begin position="33"/>
        <end position="51"/>
    </location>
</feature>
<dbReference type="InterPro" id="IPR006726">
    <property type="entry name" value="PHBA_efflux_AaeB/fusaric-R"/>
</dbReference>
<sequence>MTSQYKSPRPLLGAALYASILDSLKAWLKSDGLAWLFAFKAALAAILAVGISMQLELPQPKTAMVTVFIVMRPQTGLVLARGFYRLCGTMVGVTVAMTLIALFGQYSDVFIALTAIWIAICTAGAARNRNSRSYGFVLAGYTAALVGVPALQDPNAAFMIASTRVAELTLGIVCAGVVSALVFPLHASDEIETTLRAQSSSFFSYIAKTLPSRKAVEDVVAMHEHLITSLVNFESLRVVAVLETHGMRSRSQRMKRLTSELMAASTRFHILLHFRNQLRLAGDHQTLDTVNRCVGAIGRLLARSPDVLDTYASATGTAQRLDRLRLRVQRHLAYVAKQDGFTPVSSLNLATASNLINRFGTELSAYVHTYASLQDERHSRENWLEALIPKTDPFVALAAGARAAAATLTLGFFWIATAWPSGSTALAQGAAICALASTATNPFRLAIQIAGGTLIGGVVGTILVFGVYPHLDGFPLLALAIAVATMPGAFIMTRPKVAGFGIGYCVFMPALAGPDNPQSYLPEAFMNDAVALVIAMVVAAAAQALVMPATSLWFRHRITARLKAEIATAYGAPLRGLRAEFENGVRDLMAQQLMLPRHEGLPIRIPMAWLNSVLEIGTAIIDFREAAADITSRAGLTHLGPAQAAIRAVLPLFKKNTGELRSVAIDALRDSMLAARLAADDATLLPSERSRYRDLLTALNRIKHALRDPQNALGQTGQPSVAAPSSR</sequence>
<feature type="transmembrane region" description="Helical" evidence="7">
    <location>
        <begin position="133"/>
        <end position="151"/>
    </location>
</feature>
<feature type="transmembrane region" description="Helical" evidence="7">
    <location>
        <begin position="82"/>
        <end position="103"/>
    </location>
</feature>
<keyword evidence="5 7" id="KW-1133">Transmembrane helix</keyword>
<feature type="transmembrane region" description="Helical" evidence="7">
    <location>
        <begin position="394"/>
        <end position="415"/>
    </location>
</feature>
<evidence type="ECO:0000256" key="3">
    <source>
        <dbReference type="ARBA" id="ARBA00022475"/>
    </source>
</evidence>
<name>A0AAQ1GD90_9BURK</name>
<evidence type="ECO:0000256" key="4">
    <source>
        <dbReference type="ARBA" id="ARBA00022692"/>
    </source>
</evidence>
<comment type="caution">
    <text evidence="8">The sequence shown here is derived from an EMBL/GenBank/DDBJ whole genome shotgun (WGS) entry which is preliminary data.</text>
</comment>
<comment type="subcellular location">
    <subcellularLocation>
        <location evidence="1">Cell membrane</location>
        <topology evidence="1">Multi-pass membrane protein</topology>
    </subcellularLocation>
</comment>
<keyword evidence="2" id="KW-0813">Transport</keyword>
<dbReference type="GO" id="GO:0022857">
    <property type="term" value="F:transmembrane transporter activity"/>
    <property type="evidence" value="ECO:0007669"/>
    <property type="project" value="InterPro"/>
</dbReference>
<dbReference type="RefSeq" id="WP_074982247.1">
    <property type="nucleotide sequence ID" value="NZ_CADFGN010000007.1"/>
</dbReference>
<evidence type="ECO:0000256" key="5">
    <source>
        <dbReference type="ARBA" id="ARBA00022989"/>
    </source>
</evidence>
<protein>
    <submittedName>
        <fullName evidence="8">Uncharacterized membrane protein YccC</fullName>
    </submittedName>
</protein>
<organism evidence="8 9">
    <name type="scientific">Paraburkholderia tropica</name>
    <dbReference type="NCBI Taxonomy" id="92647"/>
    <lineage>
        <taxon>Bacteria</taxon>
        <taxon>Pseudomonadati</taxon>
        <taxon>Pseudomonadota</taxon>
        <taxon>Betaproteobacteria</taxon>
        <taxon>Burkholderiales</taxon>
        <taxon>Burkholderiaceae</taxon>
        <taxon>Paraburkholderia</taxon>
    </lineage>
</organism>
<dbReference type="EMBL" id="FNZM01000004">
    <property type="protein sequence ID" value="SEJ32475.1"/>
    <property type="molecule type" value="Genomic_DNA"/>
</dbReference>
<feature type="transmembrane region" description="Helical" evidence="7">
    <location>
        <begin position="529"/>
        <end position="554"/>
    </location>
</feature>
<keyword evidence="3" id="KW-1003">Cell membrane</keyword>
<evidence type="ECO:0000256" key="2">
    <source>
        <dbReference type="ARBA" id="ARBA00022448"/>
    </source>
</evidence>
<dbReference type="AlphaFoldDB" id="A0AAQ1GD90"/>
<dbReference type="PANTHER" id="PTHR30509">
    <property type="entry name" value="P-HYDROXYBENZOIC ACID EFFLUX PUMP SUBUNIT-RELATED"/>
    <property type="match status" value="1"/>
</dbReference>
<feature type="transmembrane region" description="Helical" evidence="7">
    <location>
        <begin position="474"/>
        <end position="492"/>
    </location>
</feature>
<dbReference type="Pfam" id="PF04632">
    <property type="entry name" value="FUSC"/>
    <property type="match status" value="1"/>
</dbReference>
<feature type="transmembrane region" description="Helical" evidence="7">
    <location>
        <begin position="157"/>
        <end position="183"/>
    </location>
</feature>
<evidence type="ECO:0000313" key="9">
    <source>
        <dbReference type="Proteomes" id="UP000183529"/>
    </source>
</evidence>
<evidence type="ECO:0000256" key="7">
    <source>
        <dbReference type="SAM" id="Phobius"/>
    </source>
</evidence>
<keyword evidence="6 7" id="KW-0472">Membrane</keyword>
<keyword evidence="4 7" id="KW-0812">Transmembrane</keyword>
<gene>
    <name evidence="8" type="ORF">SAMN05216550_10412</name>
</gene>
<accession>A0AAQ1GD90</accession>
<reference evidence="8 9" key="1">
    <citation type="submission" date="2016-10" db="EMBL/GenBank/DDBJ databases">
        <authorList>
            <person name="Varghese N."/>
            <person name="Submissions S."/>
        </authorList>
    </citation>
    <scope>NUCLEOTIDE SEQUENCE [LARGE SCALE GENOMIC DNA]</scope>
    <source>
        <strain evidence="8 9">LMG 22274</strain>
    </source>
</reference>
<evidence type="ECO:0000256" key="1">
    <source>
        <dbReference type="ARBA" id="ARBA00004651"/>
    </source>
</evidence>
<feature type="transmembrane region" description="Helical" evidence="7">
    <location>
        <begin position="109"/>
        <end position="126"/>
    </location>
</feature>
<evidence type="ECO:0000313" key="8">
    <source>
        <dbReference type="EMBL" id="SEJ32475.1"/>
    </source>
</evidence>